<dbReference type="OrthoDB" id="425114at2759"/>
<dbReference type="PANTHER" id="PTHR45688">
    <property type="match status" value="1"/>
</dbReference>
<dbReference type="EMBL" id="JAFCMP010000323">
    <property type="protein sequence ID" value="KAG5181531.1"/>
    <property type="molecule type" value="Genomic_DNA"/>
</dbReference>
<protein>
    <submittedName>
        <fullName evidence="4">Pyridoxal phosphate-dependent transferase</fullName>
    </submittedName>
</protein>
<dbReference type="InterPro" id="IPR015421">
    <property type="entry name" value="PyrdxlP-dep_Trfase_major"/>
</dbReference>
<dbReference type="Pfam" id="PF00202">
    <property type="entry name" value="Aminotran_3"/>
    <property type="match status" value="1"/>
</dbReference>
<dbReference type="InterPro" id="IPR049704">
    <property type="entry name" value="Aminotrans_3_PPA_site"/>
</dbReference>
<dbReference type="SUPFAM" id="SSF53383">
    <property type="entry name" value="PLP-dependent transferases"/>
    <property type="match status" value="1"/>
</dbReference>
<dbReference type="GO" id="GO:0030170">
    <property type="term" value="F:pyridoxal phosphate binding"/>
    <property type="evidence" value="ECO:0007669"/>
    <property type="project" value="InterPro"/>
</dbReference>
<gene>
    <name evidence="4" type="ORF">JKP88DRAFT_257955</name>
</gene>
<dbReference type="GO" id="GO:0008483">
    <property type="term" value="F:transaminase activity"/>
    <property type="evidence" value="ECO:0007669"/>
    <property type="project" value="InterPro"/>
</dbReference>
<dbReference type="CDD" id="cd00610">
    <property type="entry name" value="OAT_like"/>
    <property type="match status" value="1"/>
</dbReference>
<dbReference type="InterPro" id="IPR005814">
    <property type="entry name" value="Aminotrans_3"/>
</dbReference>
<evidence type="ECO:0000313" key="5">
    <source>
        <dbReference type="Proteomes" id="UP000664859"/>
    </source>
</evidence>
<dbReference type="Proteomes" id="UP000664859">
    <property type="component" value="Unassembled WGS sequence"/>
</dbReference>
<keyword evidence="2 3" id="KW-0663">Pyridoxal phosphate</keyword>
<reference evidence="4" key="1">
    <citation type="submission" date="2021-02" db="EMBL/GenBank/DDBJ databases">
        <title>First Annotated Genome of the Yellow-green Alga Tribonema minus.</title>
        <authorList>
            <person name="Mahan K.M."/>
        </authorList>
    </citation>
    <scope>NUCLEOTIDE SEQUENCE</scope>
    <source>
        <strain evidence="4">UTEX B ZZ1240</strain>
    </source>
</reference>
<keyword evidence="5" id="KW-1185">Reference proteome</keyword>
<dbReference type="PROSITE" id="PS00600">
    <property type="entry name" value="AA_TRANSFER_CLASS_3"/>
    <property type="match status" value="1"/>
</dbReference>
<keyword evidence="4" id="KW-0808">Transferase</keyword>
<name>A0A835YTY7_9STRA</name>
<evidence type="ECO:0000256" key="3">
    <source>
        <dbReference type="RuleBase" id="RU003560"/>
    </source>
</evidence>
<dbReference type="InterPro" id="IPR015424">
    <property type="entry name" value="PyrdxlP-dep_Trfase"/>
</dbReference>
<dbReference type="Gene3D" id="3.90.1150.10">
    <property type="entry name" value="Aspartate Aminotransferase, domain 1"/>
    <property type="match status" value="1"/>
</dbReference>
<evidence type="ECO:0000256" key="1">
    <source>
        <dbReference type="ARBA" id="ARBA00008954"/>
    </source>
</evidence>
<comment type="similarity">
    <text evidence="1 3">Belongs to the class-III pyridoxal-phosphate-dependent aminotransferase family.</text>
</comment>
<dbReference type="AlphaFoldDB" id="A0A835YTY7"/>
<dbReference type="PANTHER" id="PTHR45688:SF13">
    <property type="entry name" value="ALANINE--GLYOXYLATE AMINOTRANSFERASE 2-LIKE"/>
    <property type="match status" value="1"/>
</dbReference>
<evidence type="ECO:0000313" key="4">
    <source>
        <dbReference type="EMBL" id="KAG5181531.1"/>
    </source>
</evidence>
<organism evidence="4 5">
    <name type="scientific">Tribonema minus</name>
    <dbReference type="NCBI Taxonomy" id="303371"/>
    <lineage>
        <taxon>Eukaryota</taxon>
        <taxon>Sar</taxon>
        <taxon>Stramenopiles</taxon>
        <taxon>Ochrophyta</taxon>
        <taxon>PX clade</taxon>
        <taxon>Xanthophyceae</taxon>
        <taxon>Tribonematales</taxon>
        <taxon>Tribonemataceae</taxon>
        <taxon>Tribonema</taxon>
    </lineage>
</organism>
<comment type="caution">
    <text evidence="4">The sequence shown here is derived from an EMBL/GenBank/DDBJ whole genome shotgun (WGS) entry which is preliminary data.</text>
</comment>
<dbReference type="InterPro" id="IPR015422">
    <property type="entry name" value="PyrdxlP-dep_Trfase_small"/>
</dbReference>
<accession>A0A835YTY7</accession>
<proteinExistence type="inferred from homology"/>
<evidence type="ECO:0000256" key="2">
    <source>
        <dbReference type="ARBA" id="ARBA00022898"/>
    </source>
</evidence>
<dbReference type="Gene3D" id="3.40.640.10">
    <property type="entry name" value="Type I PLP-dependent aspartate aminotransferase-like (Major domain)"/>
    <property type="match status" value="1"/>
</dbReference>
<dbReference type="GO" id="GO:0005739">
    <property type="term" value="C:mitochondrion"/>
    <property type="evidence" value="ECO:0007669"/>
    <property type="project" value="TreeGrafter"/>
</dbReference>
<sequence length="437" mass="46951">MLYVHEPVRKMQKFGDKRAAESSMCDDKSESSAIVLNKEDVIGARKACMGSNVSVSYSSEPLMMLRGRGSWLYDETGRRYLDCVNNVAHVGHCHPKVAAASCEQLGLLNTNSRYLHPKRVSYAQRLLATFPPHLGLDTVFMVCSGSEAHDILVLGGAYHGHTSALIELSPYKAPAPDVYRGPVRRDHPRPGPAYADLLADVIRDEVTAKGRKLAAFFAESIPGCAGQLVPPEGYLRAAFEHARAAGAVCIADEVQTGFGRMGSAFWAFDAQGAAPDVVTLGKPIGNGYPMAAVVTRRDIAQAFANGMEYFNTFGGSTAACAVGVAVLDVIAADGLQANAADVGVYVLARLRTLQEKHQLIGDVRGMGLFVGVELVTDRDRRAPAPEQAAAVALACRRRGVLVSTDGRHHNVLKIKPPLCFSRDPLSTLPEWSTSMCT</sequence>